<feature type="active site" evidence="4">
    <location>
        <position position="22"/>
    </location>
</feature>
<dbReference type="SUPFAM" id="SSF54975">
    <property type="entry name" value="Acylphosphatase/BLUF domain-like"/>
    <property type="match status" value="1"/>
</dbReference>
<organism evidence="8 9">
    <name type="scientific">Denitrobaculum tricleocarpae</name>
    <dbReference type="NCBI Taxonomy" id="2591009"/>
    <lineage>
        <taxon>Bacteria</taxon>
        <taxon>Pseudomonadati</taxon>
        <taxon>Pseudomonadota</taxon>
        <taxon>Alphaproteobacteria</taxon>
        <taxon>Rhodospirillales</taxon>
        <taxon>Rhodospirillaceae</taxon>
        <taxon>Denitrobaculum</taxon>
    </lineage>
</organism>
<reference evidence="8 9" key="1">
    <citation type="submission" date="2019-06" db="EMBL/GenBank/DDBJ databases">
        <title>Whole genome sequence for Rhodospirillaceae sp. R148.</title>
        <authorList>
            <person name="Wang G."/>
        </authorList>
    </citation>
    <scope>NUCLEOTIDE SEQUENCE [LARGE SCALE GENOMIC DNA]</scope>
    <source>
        <strain evidence="8 9">R148</strain>
    </source>
</reference>
<keyword evidence="9" id="KW-1185">Reference proteome</keyword>
<name>A0A545U2S1_9PROT</name>
<evidence type="ECO:0000256" key="3">
    <source>
        <dbReference type="ARBA" id="ARBA00047645"/>
    </source>
</evidence>
<dbReference type="PANTHER" id="PTHR47268">
    <property type="entry name" value="ACYLPHOSPHATASE"/>
    <property type="match status" value="1"/>
</dbReference>
<evidence type="ECO:0000313" key="8">
    <source>
        <dbReference type="EMBL" id="TQV83748.1"/>
    </source>
</evidence>
<proteinExistence type="inferred from homology"/>
<evidence type="ECO:0000256" key="1">
    <source>
        <dbReference type="ARBA" id="ARBA00005614"/>
    </source>
</evidence>
<dbReference type="PROSITE" id="PS00150">
    <property type="entry name" value="ACYLPHOSPHATASE_1"/>
    <property type="match status" value="1"/>
</dbReference>
<gene>
    <name evidence="8" type="ORF">FKG95_03975</name>
</gene>
<feature type="domain" description="Acylphosphatase-like" evidence="7">
    <location>
        <begin position="7"/>
        <end position="94"/>
    </location>
</feature>
<comment type="caution">
    <text evidence="8">The sequence shown here is derived from an EMBL/GenBank/DDBJ whole genome shotgun (WGS) entry which is preliminary data.</text>
</comment>
<dbReference type="PRINTS" id="PR00112">
    <property type="entry name" value="ACYLPHPHTASE"/>
</dbReference>
<dbReference type="InterPro" id="IPR017968">
    <property type="entry name" value="Acylphosphatase_CS"/>
</dbReference>
<keyword evidence="4 5" id="KW-0378">Hydrolase</keyword>
<evidence type="ECO:0000259" key="7">
    <source>
        <dbReference type="PROSITE" id="PS51160"/>
    </source>
</evidence>
<dbReference type="EC" id="3.6.1.7" evidence="2 4"/>
<comment type="similarity">
    <text evidence="1 6">Belongs to the acylphosphatase family.</text>
</comment>
<evidence type="ECO:0000256" key="6">
    <source>
        <dbReference type="RuleBase" id="RU004168"/>
    </source>
</evidence>
<dbReference type="PANTHER" id="PTHR47268:SF4">
    <property type="entry name" value="ACYLPHOSPHATASE"/>
    <property type="match status" value="1"/>
</dbReference>
<dbReference type="PROSITE" id="PS51160">
    <property type="entry name" value="ACYLPHOSPHATASE_3"/>
    <property type="match status" value="1"/>
</dbReference>
<dbReference type="GO" id="GO:0003998">
    <property type="term" value="F:acylphosphatase activity"/>
    <property type="evidence" value="ECO:0007669"/>
    <property type="project" value="UniProtKB-EC"/>
</dbReference>
<dbReference type="AlphaFoldDB" id="A0A545U2S1"/>
<dbReference type="InterPro" id="IPR020456">
    <property type="entry name" value="Acylphosphatase"/>
</dbReference>
<protein>
    <recommendedName>
        <fullName evidence="2 4">Acylphosphatase</fullName>
        <ecNumber evidence="2 4">3.6.1.7</ecNumber>
    </recommendedName>
</protein>
<accession>A0A545U2S1</accession>
<comment type="catalytic activity">
    <reaction evidence="3 4 5">
        <text>an acyl phosphate + H2O = a carboxylate + phosphate + H(+)</text>
        <dbReference type="Rhea" id="RHEA:14965"/>
        <dbReference type="ChEBI" id="CHEBI:15377"/>
        <dbReference type="ChEBI" id="CHEBI:15378"/>
        <dbReference type="ChEBI" id="CHEBI:29067"/>
        <dbReference type="ChEBI" id="CHEBI:43474"/>
        <dbReference type="ChEBI" id="CHEBI:59918"/>
        <dbReference type="EC" id="3.6.1.7"/>
    </reaction>
</comment>
<sequence>MTSSVKTLRAVISGRVQGVWFRGWTEREAGKLGLDGWVRNCPDGSVEALFSGEAVAVDAMIEACWRGPPAAKVVSVEVVEAEAPEESGFLHLRR</sequence>
<dbReference type="OrthoDB" id="5295388at2"/>
<evidence type="ECO:0000256" key="4">
    <source>
        <dbReference type="PROSITE-ProRule" id="PRU00520"/>
    </source>
</evidence>
<feature type="active site" evidence="4">
    <location>
        <position position="40"/>
    </location>
</feature>
<dbReference type="PROSITE" id="PS00151">
    <property type="entry name" value="ACYLPHOSPHATASE_2"/>
    <property type="match status" value="1"/>
</dbReference>
<dbReference type="Pfam" id="PF00708">
    <property type="entry name" value="Acylphosphatase"/>
    <property type="match status" value="1"/>
</dbReference>
<dbReference type="Proteomes" id="UP000315252">
    <property type="component" value="Unassembled WGS sequence"/>
</dbReference>
<dbReference type="InterPro" id="IPR001792">
    <property type="entry name" value="Acylphosphatase-like_dom"/>
</dbReference>
<dbReference type="Gene3D" id="3.30.70.100">
    <property type="match status" value="1"/>
</dbReference>
<dbReference type="InterPro" id="IPR036046">
    <property type="entry name" value="Acylphosphatase-like_dom_sf"/>
</dbReference>
<dbReference type="RefSeq" id="WP_142894983.1">
    <property type="nucleotide sequence ID" value="NZ_ML660052.1"/>
</dbReference>
<evidence type="ECO:0000256" key="5">
    <source>
        <dbReference type="RuleBase" id="RU000553"/>
    </source>
</evidence>
<evidence type="ECO:0000256" key="2">
    <source>
        <dbReference type="ARBA" id="ARBA00012150"/>
    </source>
</evidence>
<evidence type="ECO:0000313" key="9">
    <source>
        <dbReference type="Proteomes" id="UP000315252"/>
    </source>
</evidence>
<dbReference type="EMBL" id="VHSH01000001">
    <property type="protein sequence ID" value="TQV83748.1"/>
    <property type="molecule type" value="Genomic_DNA"/>
</dbReference>